<keyword evidence="1" id="KW-0540">Nuclease</keyword>
<keyword evidence="5" id="KW-0863">Zinc-finger</keyword>
<dbReference type="AlphaFoldDB" id="A0A5N3ZYT0"/>
<sequence length="208" mass="23360">VMHSQKVNEPSLNVWITLFKSGQILNCHCMCVAGLEEACTHAAAILFALEYAGKQEQSVTDVLAYWIGPKTKKQFHKKIVDTTFQLPQRVLQSGDKDILPVAMGAVPEMADTEDEEFLKLYREDGGSCVLHTYFKESVASRWPDLSQLFEEQFVNKTLEELLAVGEGLCLDITDETLINIEEATRNQAKCNLWFALRAGRVTASNFRA</sequence>
<keyword evidence="8" id="KW-1185">Reference proteome</keyword>
<gene>
    <name evidence="7" type="ORF">PPYR_15468</name>
</gene>
<evidence type="ECO:0000256" key="5">
    <source>
        <dbReference type="PROSITE-ProRule" id="PRU00325"/>
    </source>
</evidence>
<dbReference type="PANTHER" id="PTHR47526">
    <property type="entry name" value="ATP-DEPENDENT DNA HELICASE"/>
    <property type="match status" value="1"/>
</dbReference>
<proteinExistence type="predicted"/>
<protein>
    <recommendedName>
        <fullName evidence="6">SWIM-type domain-containing protein</fullName>
    </recommendedName>
</protein>
<evidence type="ECO:0000256" key="1">
    <source>
        <dbReference type="ARBA" id="ARBA00022722"/>
    </source>
</evidence>
<feature type="non-terminal residue" evidence="7">
    <location>
        <position position="208"/>
    </location>
</feature>
<name>A0A5N3ZYT0_PHOPY</name>
<dbReference type="PROSITE" id="PS50966">
    <property type="entry name" value="ZF_SWIM"/>
    <property type="match status" value="1"/>
</dbReference>
<evidence type="ECO:0000256" key="4">
    <source>
        <dbReference type="ARBA" id="ARBA00022839"/>
    </source>
</evidence>
<keyword evidence="4" id="KW-0269">Exonuclease</keyword>
<dbReference type="Pfam" id="PF01771">
    <property type="entry name" value="Viral_alk_exo"/>
    <property type="match status" value="1"/>
</dbReference>
<keyword evidence="3" id="KW-0378">Hydrolase</keyword>
<reference evidence="7 8" key="1">
    <citation type="journal article" date="2018" name="Elife">
        <title>Firefly genomes illuminate parallel origins of bioluminescence in beetles.</title>
        <authorList>
            <person name="Fallon T.R."/>
            <person name="Lower S.E."/>
            <person name="Chang C.H."/>
            <person name="Bessho-Uehara M."/>
            <person name="Martin G.J."/>
            <person name="Bewick A.J."/>
            <person name="Behringer M."/>
            <person name="Debat H.J."/>
            <person name="Wong I."/>
            <person name="Day J.C."/>
            <person name="Suvorov A."/>
            <person name="Silva C.J."/>
            <person name="Stanger-Hall K.F."/>
            <person name="Hall D.W."/>
            <person name="Schmitz R.J."/>
            <person name="Nelson D.R."/>
            <person name="Lewis S.M."/>
            <person name="Shigenobu S."/>
            <person name="Bybee S.M."/>
            <person name="Larracuente A.M."/>
            <person name="Oba Y."/>
            <person name="Weng J.K."/>
        </authorList>
    </citation>
    <scope>NUCLEOTIDE SEQUENCE [LARGE SCALE GENOMIC DNA]</scope>
    <source>
        <strain evidence="7">1611_PpyrPB1</strain>
        <tissue evidence="7">Whole body</tissue>
    </source>
</reference>
<keyword evidence="5" id="KW-0862">Zinc</keyword>
<dbReference type="GO" id="GO:0004519">
    <property type="term" value="F:endonuclease activity"/>
    <property type="evidence" value="ECO:0007669"/>
    <property type="project" value="UniProtKB-KW"/>
</dbReference>
<organism evidence="7 8">
    <name type="scientific">Photinus pyralis</name>
    <name type="common">Common eastern firefly</name>
    <name type="synonym">Lampyris pyralis</name>
    <dbReference type="NCBI Taxonomy" id="7054"/>
    <lineage>
        <taxon>Eukaryota</taxon>
        <taxon>Metazoa</taxon>
        <taxon>Ecdysozoa</taxon>
        <taxon>Arthropoda</taxon>
        <taxon>Hexapoda</taxon>
        <taxon>Insecta</taxon>
        <taxon>Pterygota</taxon>
        <taxon>Neoptera</taxon>
        <taxon>Endopterygota</taxon>
        <taxon>Coleoptera</taxon>
        <taxon>Polyphaga</taxon>
        <taxon>Elateriformia</taxon>
        <taxon>Elateroidea</taxon>
        <taxon>Lampyridae</taxon>
        <taxon>Lampyrinae</taxon>
        <taxon>Photinus</taxon>
    </lineage>
</organism>
<dbReference type="GO" id="GO:0004527">
    <property type="term" value="F:exonuclease activity"/>
    <property type="evidence" value="ECO:0007669"/>
    <property type="project" value="UniProtKB-KW"/>
</dbReference>
<evidence type="ECO:0000256" key="3">
    <source>
        <dbReference type="ARBA" id="ARBA00022801"/>
    </source>
</evidence>
<evidence type="ECO:0000313" key="8">
    <source>
        <dbReference type="Proteomes" id="UP000327044"/>
    </source>
</evidence>
<comment type="caution">
    <text evidence="7">The sequence shown here is derived from an EMBL/GenBank/DDBJ whole genome shotgun (WGS) entry which is preliminary data.</text>
</comment>
<feature type="non-terminal residue" evidence="7">
    <location>
        <position position="1"/>
    </location>
</feature>
<evidence type="ECO:0000256" key="2">
    <source>
        <dbReference type="ARBA" id="ARBA00022759"/>
    </source>
</evidence>
<evidence type="ECO:0000313" key="7">
    <source>
        <dbReference type="EMBL" id="KAB0790198.1"/>
    </source>
</evidence>
<dbReference type="GO" id="GO:0008270">
    <property type="term" value="F:zinc ion binding"/>
    <property type="evidence" value="ECO:0007669"/>
    <property type="project" value="UniProtKB-KW"/>
</dbReference>
<dbReference type="PANTHER" id="PTHR47526:SF4">
    <property type="entry name" value="SWIM-TYPE DOMAIN-CONTAINING PROTEIN"/>
    <property type="match status" value="1"/>
</dbReference>
<feature type="domain" description="SWIM-type" evidence="6">
    <location>
        <begin position="12"/>
        <end position="50"/>
    </location>
</feature>
<accession>A0A5N3ZYT0</accession>
<dbReference type="InParanoid" id="A0A5N3ZYT0"/>
<dbReference type="EMBL" id="VVIM01001695">
    <property type="protein sequence ID" value="KAB0790198.1"/>
    <property type="molecule type" value="Genomic_DNA"/>
</dbReference>
<keyword evidence="5" id="KW-0479">Metal-binding</keyword>
<dbReference type="InterPro" id="IPR034720">
    <property type="entry name" value="Viral_alk_exo"/>
</dbReference>
<keyword evidence="2" id="KW-0255">Endonuclease</keyword>
<evidence type="ECO:0000259" key="6">
    <source>
        <dbReference type="PROSITE" id="PS50966"/>
    </source>
</evidence>
<dbReference type="Proteomes" id="UP000327044">
    <property type="component" value="Unassembled WGS sequence"/>
</dbReference>
<dbReference type="InterPro" id="IPR007527">
    <property type="entry name" value="Znf_SWIM"/>
</dbReference>